<dbReference type="KEGG" id="cace:CACET_c38310"/>
<gene>
    <name evidence="1" type="ORF">CACET_c38310</name>
</gene>
<dbReference type="InterPro" id="IPR029063">
    <property type="entry name" value="SAM-dependent_MTases_sf"/>
</dbReference>
<dbReference type="OrthoDB" id="5522265at2"/>
<dbReference type="Pfam" id="PF08241">
    <property type="entry name" value="Methyltransf_11"/>
    <property type="match status" value="1"/>
</dbReference>
<dbReference type="RefSeq" id="WP_044825590.1">
    <property type="nucleotide sequence ID" value="NZ_CP009687.1"/>
</dbReference>
<dbReference type="Proteomes" id="UP000035704">
    <property type="component" value="Chromosome"/>
</dbReference>
<proteinExistence type="predicted"/>
<reference evidence="1 2" key="1">
    <citation type="submission" date="2014-10" db="EMBL/GenBank/DDBJ databases">
        <title>Genome sequence of Clostridium aceticum DSM 1496.</title>
        <authorList>
            <person name="Poehlein A."/>
            <person name="Schiel-Bengelsdorf B."/>
            <person name="Gottschalk G."/>
            <person name="Duerre P."/>
            <person name="Daniel R."/>
        </authorList>
    </citation>
    <scope>NUCLEOTIDE SEQUENCE [LARGE SCALE GENOMIC DNA]</scope>
    <source>
        <strain evidence="1 2">DSM 1496</strain>
    </source>
</reference>
<sequence length="252" mass="29692">MGELLEKVEKYWDKRADGYCQVNLEELNSFKREAWTNLINEYAPKVTKRKLKVLDIGTGPGFFAIIMASCGYEVTAVDYTETMLQRAKNNAGIYRESITFKRMDAHALGFEDNTFDLIITRNLTWNLERPQEAYREWHRVLAPGGRLLNFDANWYLHVHDAEKRKQYEQDRENTKERNLEDHYVNTNIEAMEEIARNLPLSKEHRPLWDTKEMLQIGFKKIILDTEIGDKVWDEEERVNYGSTPMFMVAGEK</sequence>
<keyword evidence="1" id="KW-0489">Methyltransferase</keyword>
<keyword evidence="2" id="KW-1185">Reference proteome</keyword>
<dbReference type="PANTHER" id="PTHR43591">
    <property type="entry name" value="METHYLTRANSFERASE"/>
    <property type="match status" value="1"/>
</dbReference>
<dbReference type="PATRIC" id="fig|84022.5.peg.1080"/>
<keyword evidence="1" id="KW-0808">Transferase</keyword>
<organism evidence="1 2">
    <name type="scientific">Clostridium aceticum</name>
    <dbReference type="NCBI Taxonomy" id="84022"/>
    <lineage>
        <taxon>Bacteria</taxon>
        <taxon>Bacillati</taxon>
        <taxon>Bacillota</taxon>
        <taxon>Clostridia</taxon>
        <taxon>Eubacteriales</taxon>
        <taxon>Clostridiaceae</taxon>
        <taxon>Clostridium</taxon>
    </lineage>
</organism>
<dbReference type="InterPro" id="IPR013216">
    <property type="entry name" value="Methyltransf_11"/>
</dbReference>
<dbReference type="PANTHER" id="PTHR43591:SF24">
    <property type="entry name" value="2-METHOXY-6-POLYPRENYL-1,4-BENZOQUINOL METHYLASE, MITOCHONDRIAL"/>
    <property type="match status" value="1"/>
</dbReference>
<name>A0A0D8I881_9CLOT</name>
<accession>A0A0D8I881</accession>
<dbReference type="CDD" id="cd02440">
    <property type="entry name" value="AdoMet_MTases"/>
    <property type="match status" value="1"/>
</dbReference>
<dbReference type="AlphaFoldDB" id="A0A0D8I881"/>
<evidence type="ECO:0000313" key="1">
    <source>
        <dbReference type="EMBL" id="AKL97259.1"/>
    </source>
</evidence>
<dbReference type="GO" id="GO:0008757">
    <property type="term" value="F:S-adenosylmethionine-dependent methyltransferase activity"/>
    <property type="evidence" value="ECO:0007669"/>
    <property type="project" value="InterPro"/>
</dbReference>
<dbReference type="SUPFAM" id="SSF53335">
    <property type="entry name" value="S-adenosyl-L-methionine-dependent methyltransferases"/>
    <property type="match status" value="1"/>
</dbReference>
<dbReference type="Gene3D" id="3.40.50.150">
    <property type="entry name" value="Vaccinia Virus protein VP39"/>
    <property type="match status" value="1"/>
</dbReference>
<protein>
    <submittedName>
        <fullName evidence="1">Methyltransferase</fullName>
    </submittedName>
</protein>
<evidence type="ECO:0000313" key="2">
    <source>
        <dbReference type="Proteomes" id="UP000035704"/>
    </source>
</evidence>
<dbReference type="STRING" id="84022.CACET_c38310"/>
<dbReference type="GO" id="GO:0032259">
    <property type="term" value="P:methylation"/>
    <property type="evidence" value="ECO:0007669"/>
    <property type="project" value="UniProtKB-KW"/>
</dbReference>
<dbReference type="EMBL" id="CP009687">
    <property type="protein sequence ID" value="AKL97259.1"/>
    <property type="molecule type" value="Genomic_DNA"/>
</dbReference>